<dbReference type="Gene3D" id="1.25.40.10">
    <property type="entry name" value="Tetratricopeptide repeat domain"/>
    <property type="match status" value="3"/>
</dbReference>
<feature type="compositionally biased region" description="Basic and acidic residues" evidence="4">
    <location>
        <begin position="622"/>
        <end position="638"/>
    </location>
</feature>
<accession>A0A235B2V8</accession>
<reference evidence="6 7" key="1">
    <citation type="submission" date="2017-07" db="EMBL/GenBank/DDBJ databases">
        <title>The genome sequence of Paludifilum halophilum highlights mechanisms for microbial adaptation to high salt environemnts.</title>
        <authorList>
            <person name="Belbahri L."/>
        </authorList>
    </citation>
    <scope>NUCLEOTIDE SEQUENCE [LARGE SCALE GENOMIC DNA]</scope>
    <source>
        <strain evidence="6 7">DSM 102817</strain>
    </source>
</reference>
<evidence type="ECO:0000256" key="2">
    <source>
        <dbReference type="ARBA" id="ARBA00022803"/>
    </source>
</evidence>
<feature type="repeat" description="TPR" evidence="3">
    <location>
        <begin position="693"/>
        <end position="726"/>
    </location>
</feature>
<feature type="repeat" description="TPR" evidence="3">
    <location>
        <begin position="503"/>
        <end position="536"/>
    </location>
</feature>
<protein>
    <submittedName>
        <fullName evidence="6">Uncharacterized protein</fullName>
    </submittedName>
</protein>
<dbReference type="InterPro" id="IPR052346">
    <property type="entry name" value="O-mannosyl-transferase_TMTC"/>
</dbReference>
<evidence type="ECO:0000313" key="6">
    <source>
        <dbReference type="EMBL" id="OYD06582.1"/>
    </source>
</evidence>
<evidence type="ECO:0000256" key="5">
    <source>
        <dbReference type="SAM" id="Phobius"/>
    </source>
</evidence>
<keyword evidence="1" id="KW-0677">Repeat</keyword>
<comment type="caution">
    <text evidence="6">The sequence shown here is derived from an EMBL/GenBank/DDBJ whole genome shotgun (WGS) entry which is preliminary data.</text>
</comment>
<feature type="transmembrane region" description="Helical" evidence="5">
    <location>
        <begin position="405"/>
        <end position="424"/>
    </location>
</feature>
<dbReference type="Proteomes" id="UP000215459">
    <property type="component" value="Unassembled WGS sequence"/>
</dbReference>
<feature type="repeat" description="TPR" evidence="3">
    <location>
        <begin position="571"/>
        <end position="604"/>
    </location>
</feature>
<keyword evidence="2 3" id="KW-0802">TPR repeat</keyword>
<evidence type="ECO:0000256" key="4">
    <source>
        <dbReference type="SAM" id="MobiDB-lite"/>
    </source>
</evidence>
<dbReference type="PANTHER" id="PTHR44227">
    <property type="match status" value="1"/>
</dbReference>
<keyword evidence="7" id="KW-1185">Reference proteome</keyword>
<proteinExistence type="predicted"/>
<feature type="repeat" description="TPR" evidence="3">
    <location>
        <begin position="659"/>
        <end position="692"/>
    </location>
</feature>
<dbReference type="Pfam" id="PF14559">
    <property type="entry name" value="TPR_19"/>
    <property type="match status" value="1"/>
</dbReference>
<organism evidence="6 7">
    <name type="scientific">Paludifilum halophilum</name>
    <dbReference type="NCBI Taxonomy" id="1642702"/>
    <lineage>
        <taxon>Bacteria</taxon>
        <taxon>Bacillati</taxon>
        <taxon>Bacillota</taxon>
        <taxon>Bacilli</taxon>
        <taxon>Bacillales</taxon>
        <taxon>Thermoactinomycetaceae</taxon>
        <taxon>Paludifilum</taxon>
    </lineage>
</organism>
<dbReference type="SUPFAM" id="SSF48452">
    <property type="entry name" value="TPR-like"/>
    <property type="match status" value="2"/>
</dbReference>
<dbReference type="PANTHER" id="PTHR44227:SF3">
    <property type="entry name" value="PROTEIN O-MANNOSYL-TRANSFERASE TMTC4"/>
    <property type="match status" value="1"/>
</dbReference>
<keyword evidence="5" id="KW-1133">Transmembrane helix</keyword>
<dbReference type="EMBL" id="NOWF01000011">
    <property type="protein sequence ID" value="OYD06582.1"/>
    <property type="molecule type" value="Genomic_DNA"/>
</dbReference>
<dbReference type="Gene3D" id="1.10.510.10">
    <property type="entry name" value="Transferase(Phosphotransferase) domain 1"/>
    <property type="match status" value="1"/>
</dbReference>
<dbReference type="AlphaFoldDB" id="A0A235B2V8"/>
<keyword evidence="5" id="KW-0812">Transmembrane</keyword>
<dbReference type="PROSITE" id="PS50005">
    <property type="entry name" value="TPR"/>
    <property type="match status" value="5"/>
</dbReference>
<feature type="repeat" description="TPR" evidence="3">
    <location>
        <begin position="537"/>
        <end position="570"/>
    </location>
</feature>
<dbReference type="InterPro" id="IPR019734">
    <property type="entry name" value="TPR_rpt"/>
</dbReference>
<evidence type="ECO:0000256" key="1">
    <source>
        <dbReference type="ARBA" id="ARBA00022737"/>
    </source>
</evidence>
<keyword evidence="5" id="KW-0472">Membrane</keyword>
<dbReference type="InterPro" id="IPR011009">
    <property type="entry name" value="Kinase-like_dom_sf"/>
</dbReference>
<feature type="region of interest" description="Disordered" evidence="4">
    <location>
        <begin position="300"/>
        <end position="394"/>
    </location>
</feature>
<name>A0A235B2V8_9BACL</name>
<sequence>MIGYFARRRKRFMNMKKKGEWIRDTYQVLNAFPFVQGVLYYTQVVSKSTTRPEDASDHPTRFIHGIDIRYLERGARLEALLQRDRSSFFPLQGLFVEDGMLYQVFGKLEGTLMAHHLYQSVPFSLQEALFVLKEVSGHLVRMDDKGQFTLVHPQNMLLTGDSVRFLYGGPSGVLPKLGAPSSQSEDPAERERRRKSMDVYSVGALAYIMLTGASPATEGEIDPIAAYRGDVPSELEDLVVRSLSMNPLQRPQMADWWRWIQTVSVNNRDFQKKKDDPVYYLKPDIVSLQQSLFHRLVSEPVPPERPESAMDPDEMEGWQAGELDSPGAGGPGPSEEKPKGQMVWSKDGQAGGPEPLTSPSTPAIPEGKTRPTPPKGRKPPFRFDPVSDSSEKESRQPFFFKRKPVWITAVTLFVMTLGFVYLFASGTLGTPDSEAAAQYYGESMKLLDQEKLDAAISQAKEAVHADPEEKTYLLHLAKLYWEKEEYRKAVDTLEQGVEKIPDAEVYEALAIYALKADDLDRAEKAIDQAISMDEENPQFYYHRGRVDGARKEYAAAVRSFKKAIRLDPKDARYHNSLSTYLLKEGDYKEAKDHARKATELDPEVDDYWVKLGKAQLADRGRISNDKELSSKEKESRAKDRSKKAIRAFNQAVELEPKNATAYYYLSISQYYYEDYESAEKSARRSVRLSPKVASFRYQYGVVLQRLDKRKKAAENYEKALKLDPGNMLYKKAVEQIQ</sequence>
<dbReference type="OrthoDB" id="2986993at2"/>
<evidence type="ECO:0000256" key="3">
    <source>
        <dbReference type="PROSITE-ProRule" id="PRU00339"/>
    </source>
</evidence>
<dbReference type="SMART" id="SM00028">
    <property type="entry name" value="TPR"/>
    <property type="match status" value="7"/>
</dbReference>
<feature type="region of interest" description="Disordered" evidence="4">
    <location>
        <begin position="622"/>
        <end position="641"/>
    </location>
</feature>
<gene>
    <name evidence="6" type="ORF">CHM34_15940</name>
</gene>
<dbReference type="Pfam" id="PF13181">
    <property type="entry name" value="TPR_8"/>
    <property type="match status" value="1"/>
</dbReference>
<dbReference type="Pfam" id="PF13432">
    <property type="entry name" value="TPR_16"/>
    <property type="match status" value="1"/>
</dbReference>
<dbReference type="SUPFAM" id="SSF56112">
    <property type="entry name" value="Protein kinase-like (PK-like)"/>
    <property type="match status" value="1"/>
</dbReference>
<dbReference type="InterPro" id="IPR011990">
    <property type="entry name" value="TPR-like_helical_dom_sf"/>
</dbReference>
<evidence type="ECO:0000313" key="7">
    <source>
        <dbReference type="Proteomes" id="UP000215459"/>
    </source>
</evidence>